<sequence>MQCPDEIIDLMHQYLDEDIKTEDEISLREHLRSCQDCQVHFHELKKAVALVQSTSSMAAPAGFTQRVTANLPKEKRKAGAERWLKKHPFLTAVSLFFVLMAGAMFGTYNQDQNFSVSKQVNLVVENETVIVPKGKTVKGDVVVQNGDIRIEGDVQGDVTVINGHNYLASAGSVTGDMEEVDQIFEWLWFKMKNTAKAIFQMNEDK</sequence>
<protein>
    <submittedName>
        <fullName evidence="3">Anti-sigma factor</fullName>
    </submittedName>
</protein>
<keyword evidence="1" id="KW-1133">Transmembrane helix</keyword>
<evidence type="ECO:0000313" key="3">
    <source>
        <dbReference type="EMBL" id="RUQ28785.1"/>
    </source>
</evidence>
<dbReference type="Pfam" id="PF13490">
    <property type="entry name" value="zf-HC2"/>
    <property type="match status" value="1"/>
</dbReference>
<feature type="domain" description="Putative zinc-finger" evidence="2">
    <location>
        <begin position="5"/>
        <end position="38"/>
    </location>
</feature>
<gene>
    <name evidence="3" type="ORF">ELQ35_11045</name>
</gene>
<keyword evidence="4" id="KW-1185">Reference proteome</keyword>
<dbReference type="EMBL" id="RYZZ01000014">
    <property type="protein sequence ID" value="RUQ28785.1"/>
    <property type="molecule type" value="Genomic_DNA"/>
</dbReference>
<evidence type="ECO:0000256" key="1">
    <source>
        <dbReference type="SAM" id="Phobius"/>
    </source>
</evidence>
<dbReference type="InterPro" id="IPR027383">
    <property type="entry name" value="Znf_put"/>
</dbReference>
<keyword evidence="1" id="KW-0472">Membrane</keyword>
<name>A0A3S1B570_9BACI</name>
<dbReference type="Proteomes" id="UP000267430">
    <property type="component" value="Unassembled WGS sequence"/>
</dbReference>
<feature type="transmembrane region" description="Helical" evidence="1">
    <location>
        <begin position="89"/>
        <end position="108"/>
    </location>
</feature>
<dbReference type="OrthoDB" id="9782842at2"/>
<comment type="caution">
    <text evidence="3">The sequence shown here is derived from an EMBL/GenBank/DDBJ whole genome shotgun (WGS) entry which is preliminary data.</text>
</comment>
<accession>A0A3S1B570</accession>
<evidence type="ECO:0000313" key="4">
    <source>
        <dbReference type="Proteomes" id="UP000267430"/>
    </source>
</evidence>
<keyword evidence="1" id="KW-0812">Transmembrane</keyword>
<dbReference type="AlphaFoldDB" id="A0A3S1B570"/>
<evidence type="ECO:0000259" key="2">
    <source>
        <dbReference type="Pfam" id="PF13490"/>
    </source>
</evidence>
<proteinExistence type="predicted"/>
<organism evidence="3 4">
    <name type="scientific">Peribacillus cavernae</name>
    <dbReference type="NCBI Taxonomy" id="1674310"/>
    <lineage>
        <taxon>Bacteria</taxon>
        <taxon>Bacillati</taxon>
        <taxon>Bacillota</taxon>
        <taxon>Bacilli</taxon>
        <taxon>Bacillales</taxon>
        <taxon>Bacillaceae</taxon>
        <taxon>Peribacillus</taxon>
    </lineage>
</organism>
<reference evidence="3 4" key="1">
    <citation type="submission" date="2018-12" db="EMBL/GenBank/DDBJ databases">
        <title>Bacillus chawlae sp. nov., Bacillus glennii sp. nov., and Bacillus saganii sp. nov. Isolated from the Vehicle Assembly Building at Kennedy Space Center where the Viking Spacecraft were Assembled.</title>
        <authorList>
            <person name="Seuylemezian A."/>
            <person name="Vaishampayan P."/>
        </authorList>
    </citation>
    <scope>NUCLEOTIDE SEQUENCE [LARGE SCALE GENOMIC DNA]</scope>
    <source>
        <strain evidence="3 4">L5</strain>
    </source>
</reference>